<dbReference type="HOGENOM" id="CLU_160695_0_0_5"/>
<keyword evidence="1" id="KW-0812">Transmembrane</keyword>
<keyword evidence="1" id="KW-1133">Transmembrane helix</keyword>
<protein>
    <submittedName>
        <fullName evidence="2">Uncharacterized protein</fullName>
    </submittedName>
</protein>
<dbReference type="AlphaFoldDB" id="A3VL10"/>
<keyword evidence="1" id="KW-0472">Membrane</keyword>
<gene>
    <name evidence="2" type="ORF">RB2654_05230</name>
</gene>
<dbReference type="RefSeq" id="WP_008329351.1">
    <property type="nucleotide sequence ID" value="NZ_CH902578.1"/>
</dbReference>
<comment type="caution">
    <text evidence="2">The sequence shown here is derived from an EMBL/GenBank/DDBJ whole genome shotgun (WGS) entry which is preliminary data.</text>
</comment>
<evidence type="ECO:0000256" key="1">
    <source>
        <dbReference type="SAM" id="Phobius"/>
    </source>
</evidence>
<sequence>MWSLVGVFFAAAFAVNAIPHFVAGVQGRAFPSPFASPPGVGMSAPPVNVLWGAANALAAWALFCPVAGFDPARTGHLIAGAAGGLVMALFLSRHFGRVMKQAGRD</sequence>
<keyword evidence="3" id="KW-1185">Reference proteome</keyword>
<dbReference type="eggNOG" id="ENOG5032RUI">
    <property type="taxonomic scope" value="Bacteria"/>
</dbReference>
<evidence type="ECO:0000313" key="3">
    <source>
        <dbReference type="Proteomes" id="UP000002931"/>
    </source>
</evidence>
<accession>A3VL10</accession>
<dbReference type="STRING" id="314271.RB2654_05230"/>
<feature type="transmembrane region" description="Helical" evidence="1">
    <location>
        <begin position="76"/>
        <end position="95"/>
    </location>
</feature>
<dbReference type="Proteomes" id="UP000002931">
    <property type="component" value="Unassembled WGS sequence"/>
</dbReference>
<proteinExistence type="predicted"/>
<organism evidence="2 3">
    <name type="scientific">Maritimibacter alkaliphilus HTCC2654</name>
    <dbReference type="NCBI Taxonomy" id="314271"/>
    <lineage>
        <taxon>Bacteria</taxon>
        <taxon>Pseudomonadati</taxon>
        <taxon>Pseudomonadota</taxon>
        <taxon>Alphaproteobacteria</taxon>
        <taxon>Rhodobacterales</taxon>
        <taxon>Roseobacteraceae</taxon>
        <taxon>Maritimibacter</taxon>
    </lineage>
</organism>
<feature type="transmembrane region" description="Helical" evidence="1">
    <location>
        <begin position="51"/>
        <end position="69"/>
    </location>
</feature>
<dbReference type="OrthoDB" id="7365954at2"/>
<reference evidence="2 3" key="1">
    <citation type="journal article" date="2010" name="J. Bacteriol.">
        <title>Genome sequences of Pelagibaca bermudensis HTCC2601T and Maritimibacter alkaliphilus HTCC2654T, the type strains of two marine Roseobacter genera.</title>
        <authorList>
            <person name="Thrash J.C."/>
            <person name="Cho J.C."/>
            <person name="Ferriera S."/>
            <person name="Johnson J."/>
            <person name="Vergin K.L."/>
            <person name="Giovannoni S.J."/>
        </authorList>
    </citation>
    <scope>NUCLEOTIDE SEQUENCE [LARGE SCALE GENOMIC DNA]</scope>
    <source>
        <strain evidence="2 3">HTCC2654</strain>
    </source>
</reference>
<dbReference type="EMBL" id="AAMT01000020">
    <property type="protein sequence ID" value="EAQ11060.1"/>
    <property type="molecule type" value="Genomic_DNA"/>
</dbReference>
<evidence type="ECO:0000313" key="2">
    <source>
        <dbReference type="EMBL" id="EAQ11060.1"/>
    </source>
</evidence>
<name>A3VL10_9RHOB</name>